<dbReference type="InterPro" id="IPR004263">
    <property type="entry name" value="Exostosin"/>
</dbReference>
<evidence type="ECO:0000256" key="7">
    <source>
        <dbReference type="SAM" id="Phobius"/>
    </source>
</evidence>
<comment type="subcellular location">
    <subcellularLocation>
        <location evidence="1">Golgi apparatus membrane</location>
        <topology evidence="1">Single-pass type II membrane protein</topology>
    </subcellularLocation>
</comment>
<sequence length="392" mass="44733">MTPKVFDFVYQLTFITNKQHHKSPLKTKVNFANMMVSSYKTLLIVFAVFLLLLVFHFSPSNKQHFIVNTGFLSSNLTSPIILYQTPQKFSTDSLPSSSATNEDNGSLAISSHHRETLTSLERIEDELARARNAIRKAARTRNYTSDKVEDFIPRGTIYRNPYALHQSYIEMEKTFKIWTYKEGELPLVPNGPHSWLYSIEGHFIDEMEEEANPFAAPSMEEAHTFFLPFSVHGMVSALYEPDSRAGLAPYIHVVADYVRIISEKYEYWNRSNGGDHFMASCHDWGAKVTNGAPNELFKNVIRVLCNANSSESFNPKLDVSLPELSLVTRTLLVSTQSRKTSPNRPILGFFAGGAHGYIRKMLIEQWKDKDSKLQVHEYLPKGTDYRLWCNNG</sequence>
<protein>
    <recommendedName>
        <fullName evidence="8">Exostosin GT47 domain-containing protein</fullName>
    </recommendedName>
</protein>
<name>A0AA42B0M1_PAPNU</name>
<keyword evidence="7" id="KW-1133">Transmembrane helix</keyword>
<dbReference type="Proteomes" id="UP001177140">
    <property type="component" value="Unassembled WGS sequence"/>
</dbReference>
<accession>A0AA42B0M1</accession>
<evidence type="ECO:0000313" key="10">
    <source>
        <dbReference type="Proteomes" id="UP001177140"/>
    </source>
</evidence>
<organism evidence="9 10">
    <name type="scientific">Papaver nudicaule</name>
    <name type="common">Iceland poppy</name>
    <dbReference type="NCBI Taxonomy" id="74823"/>
    <lineage>
        <taxon>Eukaryota</taxon>
        <taxon>Viridiplantae</taxon>
        <taxon>Streptophyta</taxon>
        <taxon>Embryophyta</taxon>
        <taxon>Tracheophyta</taxon>
        <taxon>Spermatophyta</taxon>
        <taxon>Magnoliopsida</taxon>
        <taxon>Ranunculales</taxon>
        <taxon>Papaveraceae</taxon>
        <taxon>Papaveroideae</taxon>
        <taxon>Papaver</taxon>
    </lineage>
</organism>
<comment type="caution">
    <text evidence="9">The sequence shown here is derived from an EMBL/GenBank/DDBJ whole genome shotgun (WGS) entry which is preliminary data.</text>
</comment>
<keyword evidence="3" id="KW-0808">Transferase</keyword>
<dbReference type="PANTHER" id="PTHR11062">
    <property type="entry name" value="EXOSTOSIN HEPARAN SULFATE GLYCOSYLTRANSFERASE -RELATED"/>
    <property type="match status" value="1"/>
</dbReference>
<keyword evidence="4" id="KW-0735">Signal-anchor</keyword>
<reference evidence="9" key="1">
    <citation type="submission" date="2022-03" db="EMBL/GenBank/DDBJ databases">
        <title>A functionally conserved STORR gene fusion in Papaver species that diverged 16.8 million years ago.</title>
        <authorList>
            <person name="Catania T."/>
        </authorList>
    </citation>
    <scope>NUCLEOTIDE SEQUENCE</scope>
    <source>
        <strain evidence="9">S-191538</strain>
    </source>
</reference>
<feature type="domain" description="Exostosin GT47" evidence="8">
    <location>
        <begin position="172"/>
        <end position="372"/>
    </location>
</feature>
<gene>
    <name evidence="9" type="ORF">MKW94_005322</name>
</gene>
<keyword evidence="7" id="KW-0472">Membrane</keyword>
<dbReference type="AlphaFoldDB" id="A0AA42B0M1"/>
<dbReference type="GO" id="GO:0000139">
    <property type="term" value="C:Golgi membrane"/>
    <property type="evidence" value="ECO:0007669"/>
    <property type="project" value="UniProtKB-SubCell"/>
</dbReference>
<dbReference type="GO" id="GO:0016757">
    <property type="term" value="F:glycosyltransferase activity"/>
    <property type="evidence" value="ECO:0007669"/>
    <property type="project" value="UniProtKB-KW"/>
</dbReference>
<evidence type="ECO:0000313" key="9">
    <source>
        <dbReference type="EMBL" id="MCL7046905.1"/>
    </source>
</evidence>
<feature type="coiled-coil region" evidence="6">
    <location>
        <begin position="113"/>
        <end position="140"/>
    </location>
</feature>
<keyword evidence="3" id="KW-0328">Glycosyltransferase</keyword>
<comment type="similarity">
    <text evidence="2">Belongs to the glycosyltransferase 47 family.</text>
</comment>
<dbReference type="PANTHER" id="PTHR11062:SF124">
    <property type="entry name" value="XYLOGALACTURONAN BETA-1,3-XYLOSYLTRANSFERASE"/>
    <property type="match status" value="1"/>
</dbReference>
<keyword evidence="7" id="KW-0812">Transmembrane</keyword>
<dbReference type="Pfam" id="PF03016">
    <property type="entry name" value="Exostosin_GT47"/>
    <property type="match status" value="1"/>
</dbReference>
<keyword evidence="10" id="KW-1185">Reference proteome</keyword>
<dbReference type="InterPro" id="IPR040911">
    <property type="entry name" value="Exostosin_GT47"/>
</dbReference>
<keyword evidence="5" id="KW-0333">Golgi apparatus</keyword>
<evidence type="ECO:0000256" key="2">
    <source>
        <dbReference type="ARBA" id="ARBA00010271"/>
    </source>
</evidence>
<evidence type="ECO:0000256" key="1">
    <source>
        <dbReference type="ARBA" id="ARBA00004323"/>
    </source>
</evidence>
<dbReference type="EMBL" id="JAJJMA010287112">
    <property type="protein sequence ID" value="MCL7046905.1"/>
    <property type="molecule type" value="Genomic_DNA"/>
</dbReference>
<evidence type="ECO:0000256" key="4">
    <source>
        <dbReference type="ARBA" id="ARBA00022968"/>
    </source>
</evidence>
<keyword evidence="6" id="KW-0175">Coiled coil</keyword>
<evidence type="ECO:0000256" key="3">
    <source>
        <dbReference type="ARBA" id="ARBA00022676"/>
    </source>
</evidence>
<proteinExistence type="inferred from homology"/>
<feature type="transmembrane region" description="Helical" evidence="7">
    <location>
        <begin position="41"/>
        <end position="58"/>
    </location>
</feature>
<evidence type="ECO:0000259" key="8">
    <source>
        <dbReference type="Pfam" id="PF03016"/>
    </source>
</evidence>
<evidence type="ECO:0000256" key="6">
    <source>
        <dbReference type="SAM" id="Coils"/>
    </source>
</evidence>
<evidence type="ECO:0000256" key="5">
    <source>
        <dbReference type="ARBA" id="ARBA00023034"/>
    </source>
</evidence>